<reference evidence="2 3" key="1">
    <citation type="journal article" date="2018" name="Front. Plant Sci.">
        <title>Red Clover (Trifolium pratense) and Zigzag Clover (T. medium) - A Picture of Genomic Similarities and Differences.</title>
        <authorList>
            <person name="Dluhosova J."/>
            <person name="Istvanek J."/>
            <person name="Nedelnik J."/>
            <person name="Repkova J."/>
        </authorList>
    </citation>
    <scope>NUCLEOTIDE SEQUENCE [LARGE SCALE GENOMIC DNA]</scope>
    <source>
        <strain evidence="3">cv. 10/8</strain>
        <tissue evidence="2">Leaf</tissue>
    </source>
</reference>
<keyword evidence="1" id="KW-1133">Transmembrane helix</keyword>
<keyword evidence="1" id="KW-0472">Membrane</keyword>
<organism evidence="2 3">
    <name type="scientific">Trifolium medium</name>
    <dbReference type="NCBI Taxonomy" id="97028"/>
    <lineage>
        <taxon>Eukaryota</taxon>
        <taxon>Viridiplantae</taxon>
        <taxon>Streptophyta</taxon>
        <taxon>Embryophyta</taxon>
        <taxon>Tracheophyta</taxon>
        <taxon>Spermatophyta</taxon>
        <taxon>Magnoliopsida</taxon>
        <taxon>eudicotyledons</taxon>
        <taxon>Gunneridae</taxon>
        <taxon>Pentapetalae</taxon>
        <taxon>rosids</taxon>
        <taxon>fabids</taxon>
        <taxon>Fabales</taxon>
        <taxon>Fabaceae</taxon>
        <taxon>Papilionoideae</taxon>
        <taxon>50 kb inversion clade</taxon>
        <taxon>NPAAA clade</taxon>
        <taxon>Hologalegina</taxon>
        <taxon>IRL clade</taxon>
        <taxon>Trifolieae</taxon>
        <taxon>Trifolium</taxon>
    </lineage>
</organism>
<dbReference type="AlphaFoldDB" id="A0A392NA87"/>
<name>A0A392NA87_9FABA</name>
<sequence length="117" mass="12820">VFTCIPKISVKFRFVLRFVQGLSLLLALAGLAVAVRLTDLSVADIFASILAFIPTGWGIVSIAGAWKPVMKRLRLWEFIRSIARVYDAGMGMLIFVPIALFSLISICTNISNSPPHV</sequence>
<feature type="transmembrane region" description="Helical" evidence="1">
    <location>
        <begin position="45"/>
        <end position="66"/>
    </location>
</feature>
<dbReference type="EMBL" id="LXQA010031668">
    <property type="protein sequence ID" value="MCH96159.1"/>
    <property type="molecule type" value="Genomic_DNA"/>
</dbReference>
<dbReference type="PANTHER" id="PTHR12741">
    <property type="entry name" value="LYST-INTERACTING PROTEIN LIP5 DOPAMINE RESPONSIVE PROTEIN DRG-1"/>
    <property type="match status" value="1"/>
</dbReference>
<feature type="transmembrane region" description="Helical" evidence="1">
    <location>
        <begin position="14"/>
        <end position="33"/>
    </location>
</feature>
<dbReference type="Proteomes" id="UP000265520">
    <property type="component" value="Unassembled WGS sequence"/>
</dbReference>
<evidence type="ECO:0000313" key="2">
    <source>
        <dbReference type="EMBL" id="MCH96159.1"/>
    </source>
</evidence>
<accession>A0A392NA87</accession>
<feature type="non-terminal residue" evidence="2">
    <location>
        <position position="1"/>
    </location>
</feature>
<keyword evidence="3" id="KW-1185">Reference proteome</keyword>
<keyword evidence="1" id="KW-0812">Transmembrane</keyword>
<feature type="transmembrane region" description="Helical" evidence="1">
    <location>
        <begin position="86"/>
        <end position="106"/>
    </location>
</feature>
<dbReference type="GO" id="GO:0005886">
    <property type="term" value="C:plasma membrane"/>
    <property type="evidence" value="ECO:0007669"/>
    <property type="project" value="TreeGrafter"/>
</dbReference>
<protein>
    <submittedName>
        <fullName evidence="2">Callose synthase 9-like</fullName>
    </submittedName>
</protein>
<evidence type="ECO:0000256" key="1">
    <source>
        <dbReference type="SAM" id="Phobius"/>
    </source>
</evidence>
<dbReference type="GO" id="GO:0046527">
    <property type="term" value="F:glucosyltransferase activity"/>
    <property type="evidence" value="ECO:0007669"/>
    <property type="project" value="TreeGrafter"/>
</dbReference>
<dbReference type="PANTHER" id="PTHR12741:SF47">
    <property type="entry name" value="CALLOSE SYNTHASE 9"/>
    <property type="match status" value="1"/>
</dbReference>
<comment type="caution">
    <text evidence="2">The sequence shown here is derived from an EMBL/GenBank/DDBJ whole genome shotgun (WGS) entry which is preliminary data.</text>
</comment>
<proteinExistence type="predicted"/>
<evidence type="ECO:0000313" key="3">
    <source>
        <dbReference type="Proteomes" id="UP000265520"/>
    </source>
</evidence>